<evidence type="ECO:0000313" key="2">
    <source>
        <dbReference type="EMBL" id="CAD7281780.1"/>
    </source>
</evidence>
<name>A0A7R9GGK4_9CRUS</name>
<feature type="transmembrane region" description="Helical" evidence="1">
    <location>
        <begin position="41"/>
        <end position="62"/>
    </location>
</feature>
<dbReference type="AlphaFoldDB" id="A0A7R9GGK4"/>
<dbReference type="EMBL" id="OA885201">
    <property type="protein sequence ID" value="CAD7281780.1"/>
    <property type="molecule type" value="Genomic_DNA"/>
</dbReference>
<evidence type="ECO:0000313" key="3">
    <source>
        <dbReference type="Proteomes" id="UP000678499"/>
    </source>
</evidence>
<sequence>MILTNDGPQLPVPEEIIAASDGEAKEYLTRNFYFGSKQIEFVSGSAAIIGRIVAGIFGSTLMKAQRTTGSKSLELIHVPLCNIHSENGIGLHPDLFLEPGFRQVPDQQRNVAIHGIQGNHLPIPAFRK</sequence>
<accession>A0A7R9GGK4</accession>
<keyword evidence="1" id="KW-0812">Transmembrane</keyword>
<dbReference type="Proteomes" id="UP000678499">
    <property type="component" value="Unassembled WGS sequence"/>
</dbReference>
<proteinExistence type="predicted"/>
<gene>
    <name evidence="2" type="ORF">NMOB1V02_LOCUS9416</name>
</gene>
<keyword evidence="1" id="KW-1133">Transmembrane helix</keyword>
<organism evidence="2">
    <name type="scientific">Notodromas monacha</name>
    <dbReference type="NCBI Taxonomy" id="399045"/>
    <lineage>
        <taxon>Eukaryota</taxon>
        <taxon>Metazoa</taxon>
        <taxon>Ecdysozoa</taxon>
        <taxon>Arthropoda</taxon>
        <taxon>Crustacea</taxon>
        <taxon>Oligostraca</taxon>
        <taxon>Ostracoda</taxon>
        <taxon>Podocopa</taxon>
        <taxon>Podocopida</taxon>
        <taxon>Cypridocopina</taxon>
        <taxon>Cypridoidea</taxon>
        <taxon>Cyprididae</taxon>
        <taxon>Notodromas</taxon>
    </lineage>
</organism>
<keyword evidence="1" id="KW-0472">Membrane</keyword>
<evidence type="ECO:0000256" key="1">
    <source>
        <dbReference type="SAM" id="Phobius"/>
    </source>
</evidence>
<keyword evidence="3" id="KW-1185">Reference proteome</keyword>
<protein>
    <submittedName>
        <fullName evidence="2">Uncharacterized protein</fullName>
    </submittedName>
</protein>
<dbReference type="EMBL" id="CAJPEX010003164">
    <property type="protein sequence ID" value="CAG0921932.1"/>
    <property type="molecule type" value="Genomic_DNA"/>
</dbReference>
<reference evidence="2" key="1">
    <citation type="submission" date="2020-11" db="EMBL/GenBank/DDBJ databases">
        <authorList>
            <person name="Tran Van P."/>
        </authorList>
    </citation>
    <scope>NUCLEOTIDE SEQUENCE</scope>
</reference>